<proteinExistence type="predicted"/>
<keyword evidence="2" id="KW-0813">Transport</keyword>
<feature type="transmembrane region" description="Helical" evidence="8">
    <location>
        <begin position="105"/>
        <end position="124"/>
    </location>
</feature>
<evidence type="ECO:0000256" key="5">
    <source>
        <dbReference type="ARBA" id="ARBA00022692"/>
    </source>
</evidence>
<evidence type="ECO:0000259" key="9">
    <source>
        <dbReference type="PROSITE" id="PS50928"/>
    </source>
</evidence>
<dbReference type="SUPFAM" id="SSF161098">
    <property type="entry name" value="MetI-like"/>
    <property type="match status" value="1"/>
</dbReference>
<dbReference type="CDD" id="cd06261">
    <property type="entry name" value="TM_PBP2"/>
    <property type="match status" value="1"/>
</dbReference>
<feature type="transmembrane region" description="Helical" evidence="8">
    <location>
        <begin position="43"/>
        <end position="65"/>
    </location>
</feature>
<evidence type="ECO:0000256" key="4">
    <source>
        <dbReference type="ARBA" id="ARBA00022519"/>
    </source>
</evidence>
<name>A0A0F9BBY2_9ZZZZ</name>
<dbReference type="Gene3D" id="1.10.3720.10">
    <property type="entry name" value="MetI-like"/>
    <property type="match status" value="1"/>
</dbReference>
<feature type="non-terminal residue" evidence="10">
    <location>
        <position position="1"/>
    </location>
</feature>
<keyword evidence="3" id="KW-1003">Cell membrane</keyword>
<dbReference type="PANTHER" id="PTHR43357">
    <property type="entry name" value="INNER MEMBRANE ABC TRANSPORTER PERMEASE PROTEIN YDCV"/>
    <property type="match status" value="1"/>
</dbReference>
<keyword evidence="5 8" id="KW-0812">Transmembrane</keyword>
<reference evidence="10" key="1">
    <citation type="journal article" date="2015" name="Nature">
        <title>Complex archaea that bridge the gap between prokaryotes and eukaryotes.</title>
        <authorList>
            <person name="Spang A."/>
            <person name="Saw J.H."/>
            <person name="Jorgensen S.L."/>
            <person name="Zaremba-Niedzwiedzka K."/>
            <person name="Martijn J."/>
            <person name="Lind A.E."/>
            <person name="van Eijk R."/>
            <person name="Schleper C."/>
            <person name="Guy L."/>
            <person name="Ettema T.J."/>
        </authorList>
    </citation>
    <scope>NUCLEOTIDE SEQUENCE</scope>
</reference>
<evidence type="ECO:0000256" key="1">
    <source>
        <dbReference type="ARBA" id="ARBA00004429"/>
    </source>
</evidence>
<keyword evidence="4" id="KW-0997">Cell inner membrane</keyword>
<evidence type="ECO:0000256" key="2">
    <source>
        <dbReference type="ARBA" id="ARBA00022448"/>
    </source>
</evidence>
<keyword evidence="6 8" id="KW-1133">Transmembrane helix</keyword>
<sequence length="246" mass="27450">IPVVLGLAAFSRTWVFEPFPTNWTLENFRLILQESPGLIKNSFLFSGIALIFGIAFGLPAAYLIVRTRVPGRDALDFVITLMLAFPGIAIGVSYLLAFWKDIPLAQYWIIMPLALFARRLPYFLRMAHASYLQLDVSLEEASEVSGAGRLRTFFYISLPLLLKGVLVGVVMFFIMAFQEISTAVFLYRGGWETLPIGIYLNWHRGMEFGIAAAMAFLMIVITFILLLIISRIGGGILKAAWGTGEK</sequence>
<dbReference type="GO" id="GO:0055085">
    <property type="term" value="P:transmembrane transport"/>
    <property type="evidence" value="ECO:0007669"/>
    <property type="project" value="InterPro"/>
</dbReference>
<dbReference type="PROSITE" id="PS50928">
    <property type="entry name" value="ABC_TM1"/>
    <property type="match status" value="1"/>
</dbReference>
<evidence type="ECO:0000256" key="6">
    <source>
        <dbReference type="ARBA" id="ARBA00022989"/>
    </source>
</evidence>
<feature type="transmembrane region" description="Helical" evidence="8">
    <location>
        <begin position="77"/>
        <end position="99"/>
    </location>
</feature>
<evidence type="ECO:0000256" key="8">
    <source>
        <dbReference type="SAM" id="Phobius"/>
    </source>
</evidence>
<feature type="transmembrane region" description="Helical" evidence="8">
    <location>
        <begin position="208"/>
        <end position="229"/>
    </location>
</feature>
<dbReference type="AlphaFoldDB" id="A0A0F9BBY2"/>
<evidence type="ECO:0000256" key="3">
    <source>
        <dbReference type="ARBA" id="ARBA00022475"/>
    </source>
</evidence>
<feature type="domain" description="ABC transmembrane type-1" evidence="9">
    <location>
        <begin position="39"/>
        <end position="229"/>
    </location>
</feature>
<keyword evidence="7 8" id="KW-0472">Membrane</keyword>
<evidence type="ECO:0000313" key="10">
    <source>
        <dbReference type="EMBL" id="KKL19190.1"/>
    </source>
</evidence>
<dbReference type="EMBL" id="LAZR01038580">
    <property type="protein sequence ID" value="KKL19190.1"/>
    <property type="molecule type" value="Genomic_DNA"/>
</dbReference>
<comment type="caution">
    <text evidence="10">The sequence shown here is derived from an EMBL/GenBank/DDBJ whole genome shotgun (WGS) entry which is preliminary data.</text>
</comment>
<accession>A0A0F9BBY2</accession>
<dbReference type="InterPro" id="IPR035906">
    <property type="entry name" value="MetI-like_sf"/>
</dbReference>
<dbReference type="InterPro" id="IPR000515">
    <property type="entry name" value="MetI-like"/>
</dbReference>
<protein>
    <recommendedName>
        <fullName evidence="9">ABC transmembrane type-1 domain-containing protein</fullName>
    </recommendedName>
</protein>
<gene>
    <name evidence="10" type="ORF">LCGC14_2467980</name>
</gene>
<dbReference type="GO" id="GO:0005886">
    <property type="term" value="C:plasma membrane"/>
    <property type="evidence" value="ECO:0007669"/>
    <property type="project" value="UniProtKB-SubCell"/>
</dbReference>
<feature type="transmembrane region" description="Helical" evidence="8">
    <location>
        <begin position="153"/>
        <end position="177"/>
    </location>
</feature>
<dbReference type="PANTHER" id="PTHR43357:SF4">
    <property type="entry name" value="INNER MEMBRANE ABC TRANSPORTER PERMEASE PROTEIN YDCV"/>
    <property type="match status" value="1"/>
</dbReference>
<evidence type="ECO:0000256" key="7">
    <source>
        <dbReference type="ARBA" id="ARBA00023136"/>
    </source>
</evidence>
<dbReference type="Pfam" id="PF00528">
    <property type="entry name" value="BPD_transp_1"/>
    <property type="match status" value="1"/>
</dbReference>
<comment type="subcellular location">
    <subcellularLocation>
        <location evidence="1">Cell inner membrane</location>
        <topology evidence="1">Multi-pass membrane protein</topology>
    </subcellularLocation>
</comment>
<organism evidence="10">
    <name type="scientific">marine sediment metagenome</name>
    <dbReference type="NCBI Taxonomy" id="412755"/>
    <lineage>
        <taxon>unclassified sequences</taxon>
        <taxon>metagenomes</taxon>
        <taxon>ecological metagenomes</taxon>
    </lineage>
</organism>